<dbReference type="Pfam" id="PF07690">
    <property type="entry name" value="MFS_1"/>
    <property type="match status" value="1"/>
</dbReference>
<dbReference type="Proteomes" id="UP000187283">
    <property type="component" value="Unassembled WGS sequence"/>
</dbReference>
<dbReference type="Gene3D" id="1.20.1250.20">
    <property type="entry name" value="MFS general substrate transporter like domains"/>
    <property type="match status" value="2"/>
</dbReference>
<reference evidence="7 8" key="1">
    <citation type="submission" date="2017-01" db="EMBL/GenBank/DDBJ databases">
        <authorList>
            <person name="Mah S.A."/>
            <person name="Swanson W.J."/>
            <person name="Moy G.W."/>
            <person name="Vacquier V.D."/>
        </authorList>
    </citation>
    <scope>NUCLEOTIDE SEQUENCE [LARGE SCALE GENOMIC DNA]</scope>
    <source>
        <strain evidence="7 8">GSMNP</strain>
    </source>
</reference>
<dbReference type="GO" id="GO:0016020">
    <property type="term" value="C:membrane"/>
    <property type="evidence" value="ECO:0007669"/>
    <property type="project" value="UniProtKB-SubCell"/>
</dbReference>
<dbReference type="InterPro" id="IPR036259">
    <property type="entry name" value="MFS_trans_sf"/>
</dbReference>
<evidence type="ECO:0000256" key="5">
    <source>
        <dbReference type="ARBA" id="ARBA00023136"/>
    </source>
</evidence>
<feature type="transmembrane region" description="Helical" evidence="6">
    <location>
        <begin position="153"/>
        <end position="178"/>
    </location>
</feature>
<dbReference type="GO" id="GO:0022857">
    <property type="term" value="F:transmembrane transporter activity"/>
    <property type="evidence" value="ECO:0007669"/>
    <property type="project" value="InterPro"/>
</dbReference>
<evidence type="ECO:0000313" key="8">
    <source>
        <dbReference type="Proteomes" id="UP000187283"/>
    </source>
</evidence>
<keyword evidence="8" id="KW-1185">Reference proteome</keyword>
<comment type="caution">
    <text evidence="7">The sequence shown here is derived from an EMBL/GenBank/DDBJ whole genome shotgun (WGS) entry which is preliminary data.</text>
</comment>
<proteinExistence type="predicted"/>
<name>A0A1R1Y4F0_9FUNG</name>
<keyword evidence="2" id="KW-0813">Transport</keyword>
<evidence type="ECO:0000313" key="7">
    <source>
        <dbReference type="EMBL" id="OMJ21729.1"/>
    </source>
</evidence>
<protein>
    <submittedName>
        <fullName evidence="7">Putative transporter</fullName>
    </submittedName>
</protein>
<gene>
    <name evidence="7" type="ORF">AYI70_g3297</name>
</gene>
<evidence type="ECO:0000256" key="4">
    <source>
        <dbReference type="ARBA" id="ARBA00022989"/>
    </source>
</evidence>
<evidence type="ECO:0000256" key="2">
    <source>
        <dbReference type="ARBA" id="ARBA00022448"/>
    </source>
</evidence>
<feature type="transmembrane region" description="Helical" evidence="6">
    <location>
        <begin position="355"/>
        <end position="375"/>
    </location>
</feature>
<evidence type="ECO:0000256" key="3">
    <source>
        <dbReference type="ARBA" id="ARBA00022692"/>
    </source>
</evidence>
<comment type="subcellular location">
    <subcellularLocation>
        <location evidence="1">Membrane</location>
        <topology evidence="1">Multi-pass membrane protein</topology>
    </subcellularLocation>
</comment>
<dbReference type="PANTHER" id="PTHR43791">
    <property type="entry name" value="PERMEASE-RELATED"/>
    <property type="match status" value="1"/>
</dbReference>
<feature type="transmembrane region" description="Helical" evidence="6">
    <location>
        <begin position="127"/>
        <end position="147"/>
    </location>
</feature>
<accession>A0A1R1Y4F0</accession>
<feature type="transmembrane region" description="Helical" evidence="6">
    <location>
        <begin position="92"/>
        <end position="115"/>
    </location>
</feature>
<feature type="transmembrane region" description="Helical" evidence="6">
    <location>
        <begin position="223"/>
        <end position="243"/>
    </location>
</feature>
<organism evidence="7 8">
    <name type="scientific">Smittium culicis</name>
    <dbReference type="NCBI Taxonomy" id="133412"/>
    <lineage>
        <taxon>Eukaryota</taxon>
        <taxon>Fungi</taxon>
        <taxon>Fungi incertae sedis</taxon>
        <taxon>Zoopagomycota</taxon>
        <taxon>Kickxellomycotina</taxon>
        <taxon>Harpellomycetes</taxon>
        <taxon>Harpellales</taxon>
        <taxon>Legeriomycetaceae</taxon>
        <taxon>Smittium</taxon>
    </lineage>
</organism>
<keyword evidence="3 6" id="KW-0812">Transmembrane</keyword>
<dbReference type="AlphaFoldDB" id="A0A1R1Y4F0"/>
<dbReference type="OrthoDB" id="2962993at2759"/>
<dbReference type="PANTHER" id="PTHR43791:SF46">
    <property type="entry name" value="MAJOR FACILITATOR SUPERFAMILY (MFS) PROFILE DOMAIN-CONTAINING PROTEIN-RELATED"/>
    <property type="match status" value="1"/>
</dbReference>
<feature type="transmembrane region" description="Helical" evidence="6">
    <location>
        <begin position="413"/>
        <end position="435"/>
    </location>
</feature>
<evidence type="ECO:0000256" key="1">
    <source>
        <dbReference type="ARBA" id="ARBA00004141"/>
    </source>
</evidence>
<feature type="transmembrane region" description="Helical" evidence="6">
    <location>
        <begin position="291"/>
        <end position="316"/>
    </location>
</feature>
<feature type="transmembrane region" description="Helical" evidence="6">
    <location>
        <begin position="447"/>
        <end position="467"/>
    </location>
</feature>
<feature type="transmembrane region" description="Helical" evidence="6">
    <location>
        <begin position="43"/>
        <end position="60"/>
    </location>
</feature>
<dbReference type="InterPro" id="IPR011701">
    <property type="entry name" value="MFS"/>
</dbReference>
<dbReference type="SUPFAM" id="SSF103473">
    <property type="entry name" value="MFS general substrate transporter"/>
    <property type="match status" value="1"/>
</dbReference>
<keyword evidence="5 6" id="KW-0472">Membrane</keyword>
<feature type="transmembrane region" description="Helical" evidence="6">
    <location>
        <begin position="190"/>
        <end position="211"/>
    </location>
</feature>
<evidence type="ECO:0000256" key="6">
    <source>
        <dbReference type="SAM" id="Phobius"/>
    </source>
</evidence>
<sequence length="503" mass="56334">MSKPNLSHDEYPLPSEKEDFQLNVLSELTENEKVIIKKARRKIDIRVVPIVILIYIAALMDRSNIGAALVNGLREGLKLTKSEQASVTSTFYIFYIICESKTAYILTCHFLKVYIPPSNILLKMFTPHAWFGFIGCAWSIICISLAFTKTGTTFIICRCILGALESGLTPGVVGYLQYWYTRSEVAFRMTLFFSAIPIAGIIGSPLAGALANIKVGKFLPFQSIFLFEGLITFIICAAAFFIIQDYPDKATFFTPDEYELVTKRLRIDQGVASESKVTMKETIKYMLDWKVWVYALIYFGINNAYTIVSLFAPTLIRGLGYSGNVSTYLSIIPSIGGLISCAIVLALLNKVKYVYLIFIFCTISIIFFALVAFTSGKVIRLFYIGVVGFGTVPSIPILVSWMSVNQGGIYKGIISSAIVVSFASICGAVSPYFFVDELGPKYIGGNVFAIGFLAFSMLLSFFMFIYFKRVNKYRDENPVDLSHLTEAEQRLMNNDHPNFRFRL</sequence>
<feature type="transmembrane region" description="Helical" evidence="6">
    <location>
        <begin position="381"/>
        <end position="401"/>
    </location>
</feature>
<dbReference type="STRING" id="133412.A0A1R1Y4F0"/>
<dbReference type="EMBL" id="LSSN01000930">
    <property type="protein sequence ID" value="OMJ21729.1"/>
    <property type="molecule type" value="Genomic_DNA"/>
</dbReference>
<keyword evidence="4 6" id="KW-1133">Transmembrane helix</keyword>
<feature type="transmembrane region" description="Helical" evidence="6">
    <location>
        <begin position="328"/>
        <end position="348"/>
    </location>
</feature>